<comment type="catalytic activity">
    <reaction evidence="9">
        <text>prephenate + NAD(+) = 3-(4-hydroxyphenyl)pyruvate + CO2 + NADH</text>
        <dbReference type="Rhea" id="RHEA:13869"/>
        <dbReference type="ChEBI" id="CHEBI:16526"/>
        <dbReference type="ChEBI" id="CHEBI:29934"/>
        <dbReference type="ChEBI" id="CHEBI:36242"/>
        <dbReference type="ChEBI" id="CHEBI:57540"/>
        <dbReference type="ChEBI" id="CHEBI:57945"/>
        <dbReference type="EC" id="1.3.1.12"/>
    </reaction>
</comment>
<dbReference type="FunFam" id="1.10.3660.10:FF:000003">
    <property type="entry name" value="Prephenate dehydrogenase"/>
    <property type="match status" value="1"/>
</dbReference>
<evidence type="ECO:0000256" key="6">
    <source>
        <dbReference type="ARBA" id="ARBA00023002"/>
    </source>
</evidence>
<dbReference type="InterPro" id="IPR046826">
    <property type="entry name" value="PDH_N"/>
</dbReference>
<dbReference type="EC" id="1.3.1.12" evidence="3"/>
<dbReference type="FunFam" id="3.40.50.720:FF:000208">
    <property type="entry name" value="Prephenate dehydrogenase"/>
    <property type="match status" value="1"/>
</dbReference>
<accession>A0A063Y3H9</accession>
<protein>
    <recommendedName>
        <fullName evidence="3">prephenate dehydrogenase</fullName>
        <ecNumber evidence="3">1.3.1.12</ecNumber>
    </recommendedName>
</protein>
<gene>
    <name evidence="11" type="ORF">ADINL_0512</name>
</gene>
<dbReference type="GO" id="GO:0004665">
    <property type="term" value="F:prephenate dehydrogenase (NADP+) activity"/>
    <property type="evidence" value="ECO:0007669"/>
    <property type="project" value="InterPro"/>
</dbReference>
<evidence type="ECO:0000256" key="9">
    <source>
        <dbReference type="ARBA" id="ARBA00049260"/>
    </source>
</evidence>
<dbReference type="Proteomes" id="UP000027318">
    <property type="component" value="Unassembled WGS sequence"/>
</dbReference>
<evidence type="ECO:0000256" key="4">
    <source>
        <dbReference type="ARBA" id="ARBA00022498"/>
    </source>
</evidence>
<reference evidence="11 12" key="1">
    <citation type="journal article" date="2005" name="Int. J. Syst. Evol. Microbiol.">
        <title>Nitrincola lacisaponensis gen. nov., sp. nov., a novel alkaliphilic bacterium isolated from an alkaline, saline lake.</title>
        <authorList>
            <person name="Dimitriu P.A."/>
            <person name="Shukla S.K."/>
            <person name="Conradt J."/>
            <person name="Marquez M.C."/>
            <person name="Ventosa A."/>
            <person name="Maglia A."/>
            <person name="Peyton B.M."/>
            <person name="Pinkart H.C."/>
            <person name="Mormile M.R."/>
        </authorList>
    </citation>
    <scope>NUCLEOTIDE SEQUENCE [LARGE SCALE GENOMIC DNA]</scope>
    <source>
        <strain evidence="11 12">4CA</strain>
    </source>
</reference>
<evidence type="ECO:0000256" key="7">
    <source>
        <dbReference type="ARBA" id="ARBA00023027"/>
    </source>
</evidence>
<dbReference type="SUPFAM" id="SSF48179">
    <property type="entry name" value="6-phosphogluconate dehydrogenase C-terminal domain-like"/>
    <property type="match status" value="1"/>
</dbReference>
<evidence type="ECO:0000259" key="10">
    <source>
        <dbReference type="PROSITE" id="PS51176"/>
    </source>
</evidence>
<comment type="caution">
    <text evidence="11">The sequence shown here is derived from an EMBL/GenBank/DDBJ whole genome shotgun (WGS) entry which is preliminary data.</text>
</comment>
<feature type="domain" description="Prephenate/arogenate dehydrogenase" evidence="10">
    <location>
        <begin position="6"/>
        <end position="294"/>
    </location>
</feature>
<dbReference type="RefSeq" id="WP_152547598.1">
    <property type="nucleotide sequence ID" value="NZ_JBKBNO010000009.1"/>
</dbReference>
<keyword evidence="8" id="KW-0057">Aromatic amino acid biosynthesis</keyword>
<dbReference type="Gene3D" id="1.10.3660.10">
    <property type="entry name" value="6-phosphogluconate dehydrogenase C-terminal like domain"/>
    <property type="match status" value="1"/>
</dbReference>
<dbReference type="InterPro" id="IPR036291">
    <property type="entry name" value="NAD(P)-bd_dom_sf"/>
</dbReference>
<dbReference type="PANTHER" id="PTHR21363:SF0">
    <property type="entry name" value="PREPHENATE DEHYDROGENASE [NADP(+)]"/>
    <property type="match status" value="1"/>
</dbReference>
<evidence type="ECO:0000256" key="1">
    <source>
        <dbReference type="ARBA" id="ARBA00005067"/>
    </source>
</evidence>
<proteinExistence type="inferred from homology"/>
<dbReference type="EMBL" id="JMSZ01000015">
    <property type="protein sequence ID" value="KDE40863.1"/>
    <property type="molecule type" value="Genomic_DNA"/>
</dbReference>
<keyword evidence="7" id="KW-0520">NAD</keyword>
<dbReference type="InterPro" id="IPR046825">
    <property type="entry name" value="PDH_C"/>
</dbReference>
<evidence type="ECO:0000256" key="3">
    <source>
        <dbReference type="ARBA" id="ARBA00012068"/>
    </source>
</evidence>
<evidence type="ECO:0000313" key="12">
    <source>
        <dbReference type="Proteomes" id="UP000027318"/>
    </source>
</evidence>
<dbReference type="InterPro" id="IPR003099">
    <property type="entry name" value="Prephen_DH"/>
</dbReference>
<dbReference type="InterPro" id="IPR008927">
    <property type="entry name" value="6-PGluconate_DH-like_C_sf"/>
</dbReference>
<keyword evidence="6 11" id="KW-0560">Oxidoreductase</keyword>
<name>A0A063Y3H9_9GAMM</name>
<sequence>MSDRLKCVLVVGLGLIGGSFARAVKMRGLADRVVGYDLNPQECQLGLQLGVIDEQAEDLLQAAAEADLVMLAVPVKATEALLETLAPVLKPGTLLTDVGSTKMNIIEAGQRVFGNLPACFVPGHPIAGAEKSGVQASNAHLFERHKVILTPLPETDASAVSRLASLWQALGADVLQMTPQRHDEVLAATSHLPHILAFSLVDTLAHEEQNKDIFRYAAGGFRDFTRIAASDPVMWHDICQANRDALLSQIDQFTTGLARLREAIDQGDSQTLLGIFTRARVAREYFSTLLSGTAYELKPAARSETPTAEPVPSQGE</sequence>
<dbReference type="STRING" id="267850.ADINL_0512"/>
<dbReference type="GO" id="GO:0008977">
    <property type="term" value="F:prephenate dehydrogenase (NAD+) activity"/>
    <property type="evidence" value="ECO:0007669"/>
    <property type="project" value="UniProtKB-EC"/>
</dbReference>
<dbReference type="Pfam" id="PF02153">
    <property type="entry name" value="PDH_N"/>
    <property type="match status" value="1"/>
</dbReference>
<dbReference type="GO" id="GO:0016740">
    <property type="term" value="F:transferase activity"/>
    <property type="evidence" value="ECO:0007669"/>
    <property type="project" value="UniProtKB-KW"/>
</dbReference>
<dbReference type="GO" id="GO:0006571">
    <property type="term" value="P:tyrosine biosynthetic process"/>
    <property type="evidence" value="ECO:0007669"/>
    <property type="project" value="UniProtKB-KW"/>
</dbReference>
<dbReference type="PROSITE" id="PS51176">
    <property type="entry name" value="PDH_ADH"/>
    <property type="match status" value="1"/>
</dbReference>
<dbReference type="SUPFAM" id="SSF51735">
    <property type="entry name" value="NAD(P)-binding Rossmann-fold domains"/>
    <property type="match status" value="1"/>
</dbReference>
<dbReference type="GO" id="GO:0070403">
    <property type="term" value="F:NAD+ binding"/>
    <property type="evidence" value="ECO:0007669"/>
    <property type="project" value="InterPro"/>
</dbReference>
<keyword evidence="5" id="KW-0028">Amino-acid biosynthesis</keyword>
<organism evidence="11 12">
    <name type="scientific">Nitrincola lacisaponensis</name>
    <dbReference type="NCBI Taxonomy" id="267850"/>
    <lineage>
        <taxon>Bacteria</taxon>
        <taxon>Pseudomonadati</taxon>
        <taxon>Pseudomonadota</taxon>
        <taxon>Gammaproteobacteria</taxon>
        <taxon>Oceanospirillales</taxon>
        <taxon>Oceanospirillaceae</taxon>
        <taxon>Nitrincola</taxon>
    </lineage>
</organism>
<evidence type="ECO:0000256" key="5">
    <source>
        <dbReference type="ARBA" id="ARBA00022605"/>
    </source>
</evidence>
<dbReference type="InterPro" id="IPR050812">
    <property type="entry name" value="Preph/Arog_dehydrog"/>
</dbReference>
<comment type="pathway">
    <text evidence="1">Amino-acid biosynthesis; L-tyrosine biosynthesis; (4-hydroxyphenyl)pyruvate from prephenate (NAD(+) route): step 1/1.</text>
</comment>
<keyword evidence="11" id="KW-0808">Transferase</keyword>
<keyword evidence="12" id="KW-1185">Reference proteome</keyword>
<dbReference type="Gene3D" id="3.40.50.720">
    <property type="entry name" value="NAD(P)-binding Rossmann-like Domain"/>
    <property type="match status" value="1"/>
</dbReference>
<dbReference type="Pfam" id="PF20463">
    <property type="entry name" value="PDH_C"/>
    <property type="match status" value="1"/>
</dbReference>
<dbReference type="PANTHER" id="PTHR21363">
    <property type="entry name" value="PREPHENATE DEHYDROGENASE"/>
    <property type="match status" value="1"/>
</dbReference>
<comment type="similarity">
    <text evidence="2">Belongs to the prephenate/arogenate dehydrogenase family.</text>
</comment>
<evidence type="ECO:0000313" key="11">
    <source>
        <dbReference type="EMBL" id="KDE40863.1"/>
    </source>
</evidence>
<evidence type="ECO:0000256" key="2">
    <source>
        <dbReference type="ARBA" id="ARBA00007964"/>
    </source>
</evidence>
<keyword evidence="4" id="KW-0827">Tyrosine biosynthesis</keyword>
<evidence type="ECO:0000256" key="8">
    <source>
        <dbReference type="ARBA" id="ARBA00023141"/>
    </source>
</evidence>
<dbReference type="AlphaFoldDB" id="A0A063Y3H9"/>